<proteinExistence type="inferred from homology"/>
<dbReference type="GO" id="GO:0005737">
    <property type="term" value="C:cytoplasm"/>
    <property type="evidence" value="ECO:0007669"/>
    <property type="project" value="TreeGrafter"/>
</dbReference>
<dbReference type="SMART" id="SM00827">
    <property type="entry name" value="PKS_AT"/>
    <property type="match status" value="1"/>
</dbReference>
<sequence>MNSLSNNVIDLFFQAADAFPQKVAVELDDQLWTYGELLSNVTCVVSHLKIEIGQIVFQYVGQSFEMVCGILGIMCAGGVYCPLDPGEPLMCTRSLIDEIQARLVLIHEDTYKRFLEMNYQQAETMNLAEILSMNTREDIFEKELNIASENSCFIICTSGTTGKGKAVLHTHGSFFANLLVRNNWENKYGDKVLQLAGSSRITHLIEIFLALTSKSAGTLVLLQPGNNLNMDRLHTTLKEKQITVIWTASSILKLMIDNIQLTNKKDNNTLETVRLLCMEEEPPKADYLIKLDLFMPRARIFIVYGLNECMAATGCYLEQNNNELTDVMNTLSIGNAQPGYECLLVNCENEQIISSSNVVVEGEIHIGGPGLFQCYYNNPELTSRTQVIIDDKRFFKTGDLGQYNARGELVHIGRIDSQIEINGQKVDTVEVEATILNWSPDDISACLVAKFSENDKDSVVAYIISDNSQLNTKSLRKHCTERLPQYMVPSYFIILKSFPLSANGKIDRSQLPSPLIFSHTLSQQIRNDEELTDALEEQINALQCPLSDQNTSLRPSNYFSSSGIATNGVLMNGIGSTRHAESLSQPSSLETFATKTTEISQSSDNMTNDICLWQDPVLSSPSFQSSTPQSIVAHNSTIPARWAACVSEFHSQSALLFKQQSFTYAQLDDASKRIANYLQKHSEIPLGLGIRIGIVLQRRPLYIATLLACLKCECIFIPIDPSFPPARVADMLMYIRPHVLIVDDYNMKHRIEISLTKALDSARATKMHSTHDIGNGEMKPEQEGEQDADEATTTVDDDRPQIIVMEDWQNIDALFELIDDTTQNNHQNEEVVLQTTISVSESRRLKLRERSPPPSYPSELPSTSITNNNSIISSAPGFSSSSLAYLLCTSGTTGGIKAVRLSHGHVTRYAYAYHSTLGLHAGDIFALSASFSFIGHMKQLWASLLNGLTVALLVEEEQASTLALVRALQRYKVTVLDLVPPRLKELVHDWPLLPTDSVNSLRMLILSGDALPTQLVRQFKQALARPIQLWNCYGQTESCGTTIAYHVQNEDANLQTSSTASFSADHLQSPDAVDSTTSSGILQRALVPVGYPLPGTTLYLIDPNNTTPTIVPEGEPGELAIAGAQVSFGYWNSETNKHCHDAETRAYVVDPFGTLMSYTGKLLRTNDLCTRTPDGCVTLLGRNDNILKIRGIRVHPSDIENALLQHRYVSETVVSMLSLDLGQNTDEVLVAHITLQPQISFSEHDTSNNYSLADKRLEDDLRMHCKNLLPTALVPSFFIIHHNSKLPRTTTGKLDRKLNSYMLESGTLAQFSHRNTPSNANASHFGPNSPSSISSSLPITSLLSRDTPDTDSSSMIKQDSQSFNAYSGTNDVQSPYTHTTSSQLVTDSTLSPHPPSLETPMSHTVTSVAATTTSLIDSSRTLLLVFGPVDAPTFTLPLCILTSADSDQLPLRIDPVLINQLKLNLPSSSSSSSIQTSSSPPITLERVAALVSDRFFKHLNVSEDTLASVFDEYDTEQFQLSASSVDFFSCGGHSLLASGLNVRIYADIGVTLTVKDIFECSTLEKIVAKTWEYVKEDNGELETTTTIPVTNAASTTTTNSATNKISFASSSLSSFRPPLISISRSTSSAFPLSNTQLRMYFAERMQSNSSPGLLNTIRVFRLSSTSITAILRIKALRLAVKLLLERHEILRVSFQTDSSTGSIVQVPLVCPLPDDLIEHVVQSADFSGYDYENAMMQTEHAINLMLVTSFDLSTAPLIRIRVWKLPPRSSSTGRMSSYIFATCIHHMITDGWSSTLFFQELSTLYRSVLSKNEASVLSSVPYQFADYVSWQNSFLSSSLLATKQLNFWTQELADLSPLKLPTDFPRPEIPTYNGSVHRFVLPGPLVASLHTFATQERSSLFSLLMSTFQLMLSRYASDQTDICCGTILANRPLKGTDRMFGCFINTVPIRTQVNPSLTFPQLLRAVSKSVLQALDNKDVPFEKIVEAIQKNEPETRDPSRHPLFQVMLVLQNRAYTDSSMLNLTGMNEEEIETPVKHAKLDLGVVVDYILQPMRTEKDREEEQEEQEEEQEQEQQEQEDANTFSASFNNRDLLSNRRPSMLKGRRGTIMPLLSSSSSFATILRRRFSANLIHPKDDRKEILASSIFSSASLSRKPSIIPGSSWSRKSSIISGEKGLMVSMEYNSKLWRSTTIVRMAECWLVLLQEILTVSSTTEIGALRMLPFSEYQSVVYDFNHTQKPYPALSTWTQLFEQQAATYPLNVAVCHGSQTVTYQQLDALSNRLAHALRAYYTAKRGVALPIDSVAGVCIVPSLLSVVCIVAVLKAGCAYLALDPSHPASRRQQMLVTSDAKLLLCIGEQGIDSIPALTNSILTISFESAAISTVEKQFFSYSSSPLHFPKHSWPHPRSLAYVVFTSGSTGEPKGVCVEHRALCNVVSNSILQSVNASMRLLNILGMTFDVAIMEWALTLAHGGTFCILENANGNTRALLGKAFAEAVQQFQITHLYCTPATLTTVPQDAETLQMLRSLIVCSVGGEACPEWLVRKWENHIPQLTNGYGPTETAIACTYFNFDGKQSHIHPIATIGYPLPNYQLYILDGCLQPVPIGVIGELYISGAGVARGYIGKPDMTAQRFVPCPFGNATDEEGRMYKTGDLVKWQEDGAILYIGRSDNQVKIRGVRIELEEVEIAVEKIEGIKHAVVLFLPSTTRPNAKPDALHAFCAVHTDSTLTARDIEVSVKARLPSAFMPASFRIIEIPFTNTGKIDKIEVKKMYMRELAEREEKIEQQQQQRKEEQKSETGVHLPVTATRIATAPVVSTPGTNVTASPAAPSFSASSAAFSLLSSWRRLLLHPDMSTSDNFFEFGGNSILAVQAYDALPSEWKTGVISLKLHDLFTYTSVESIVKFVEKRMGISSTVAPVVVTTANSANAPALLIPISAVSTSAPVVEVKPISPASSAQPQAQFTSNLIVAPPSSFAAPLSRDIAIIGMSGIFPSARSVDELWSLILSGGSGFALFSSAELLDAGIPLELQSQPNFVPTIGWMGSVNLHGFDASFFKYSFSDASLMDPQQRIFLQTVWQAVEDAGYAPDTLAQKFVTGIFAGVGANTYMGDGQISTNPADFPKIQAQRLGNAVDFLCSRVAYKLGLTGPAITVQTACSSSLVAVHTACQSLISGDCDMALAGGVSFGTLHPTGYLYREGTILSRDGKIRPFDANASGTVRGQGCGVVLLKPLAAALGDRDHIYGIIRGSAVNNDGSDKVSFTAPSVQGQIHCIKRALEHAQVEPESIGYMECHATGTAVGDPIEFSALECAYRSLSKPDPPSQYCALGALKSSIGHLDAASGIAGFMKACLTIHHAMIPPLVCHEILHPDINLEESPFFIPKQAKAWSSHSVRRAGVSSFGIGGTNAHVILEQAPSSSTQSEKVVNNKLPYLFSLSASSPSALLALLCSFQSKFTWFISNGAHPRLSDIAYTLHTGRSTTFHRSTCRTSFVASTLQQAVRVMKDCIKMWNAKEQEQQQLQEEREKSRQIPSFPNMSILSSPSSPSLVFLFPGQGVQYMNMTLALASQFPLFRMHLDSLISHVAIYYTGKYGLPVELTAQTLFSNPQLSSITAPHSASPCIFIQLSLFLVEIALSRTFRSLGVQPSICIGHSLGQYAACVCAGMFTFEQGCELIVERARWMDELWREQQKTNEKGAMLYVRVSSLKMEELLTAFHSSPTAFSPSLSISVAAVNSPNHCTVSGLATQIAELHAYLTTQQVKCGRLDVPLAFHSPQLNSALTRFEMTLQKICPTVQEASVPVICNLTGTPLTISNARNPQYWLRHSQESVQFQKGVETIVRDKSAQWDKMKQSVSLIWLEMGVGRTLLTFAKQEFQRIQQEITARTVENEEKQQKTTEKSTDSTAFLWNGILLLPSPSQSDSVSVVQESMNESYSFLSAVGEMWNANVKIDWDEFYVWYAQNAQSRPSRISLPTYPFHADQRVFIKEPPHSISINSNTTDCSCSFPVASVSSNSTPLMPHTRLSVSPLPSLLSPSPPSSASSTTSFLVSILSDIFSEQLGTRTEAHSDFFDMGGDSFSAVQLLDALRNRFPQLAEAPLSSSTLLSHSTPYKLALLLQNKHGIQVSASSENDLIMQTSMNTSSDSIYSKNDIHSGHVHRTSSISCSISKDDSSIMLSPTSDTSRCATDSIGSFHLSDSLFKSLPPAMTLNTDCMVTLHTALVSPSSLLLLIHPIGGEIYNYRSFLHFLPSQMRDHITVCAFRACSLDGTNQPFSSIPEQAKSYLSHLYAYLEKHKPNWPGYIFIGGHSYGGTVAYEMCVQQSQFPPTTLPLFSFSHLFLLDSPHADCISSSESLSDAAGVIAYIAGDRLKRSATELREHAKTSGMDILSFVKSLDPQLETMNESVIKTWIAHECALRTYVPSEKKLWNGPILYVKPSRVYKQCSLTWNEAWDKYIFEGQMTVLQVEGDHLSMMKPPYVKQVMEIIVDKMLKKYIS</sequence>
<dbReference type="SUPFAM" id="SSF53474">
    <property type="entry name" value="alpha/beta-Hydrolases"/>
    <property type="match status" value="1"/>
</dbReference>
<dbReference type="SUPFAM" id="SSF52151">
    <property type="entry name" value="FabD/lysophospholipase-like"/>
    <property type="match status" value="1"/>
</dbReference>
<organism evidence="8 10">
    <name type="scientific">Adineta ricciae</name>
    <name type="common">Rotifer</name>
    <dbReference type="NCBI Taxonomy" id="249248"/>
    <lineage>
        <taxon>Eukaryota</taxon>
        <taxon>Metazoa</taxon>
        <taxon>Spiralia</taxon>
        <taxon>Gnathifera</taxon>
        <taxon>Rotifera</taxon>
        <taxon>Eurotatoria</taxon>
        <taxon>Bdelloidea</taxon>
        <taxon>Adinetida</taxon>
        <taxon>Adinetidae</taxon>
        <taxon>Adineta</taxon>
    </lineage>
</organism>
<dbReference type="InterPro" id="IPR014031">
    <property type="entry name" value="Ketoacyl_synth_C"/>
</dbReference>
<dbReference type="SUPFAM" id="SSF47336">
    <property type="entry name" value="ACP-like"/>
    <property type="match status" value="3"/>
</dbReference>
<dbReference type="SUPFAM" id="SSF55048">
    <property type="entry name" value="Probable ACP-binding domain of malonyl-CoA ACP transacylase"/>
    <property type="match status" value="1"/>
</dbReference>
<feature type="compositionally biased region" description="Acidic residues" evidence="5">
    <location>
        <begin position="2061"/>
        <end position="2079"/>
    </location>
</feature>
<feature type="compositionally biased region" description="Basic and acidic residues" evidence="5">
    <location>
        <begin position="2779"/>
        <end position="2797"/>
    </location>
</feature>
<evidence type="ECO:0000256" key="2">
    <source>
        <dbReference type="ARBA" id="ARBA00022553"/>
    </source>
</evidence>
<feature type="compositionally biased region" description="Basic and acidic residues" evidence="5">
    <location>
        <begin position="842"/>
        <end position="851"/>
    </location>
</feature>
<accession>A0A815BRS4</accession>
<dbReference type="NCBIfam" id="TIGR01733">
    <property type="entry name" value="AA-adenyl-dom"/>
    <property type="match status" value="1"/>
</dbReference>
<dbReference type="Gene3D" id="1.10.1200.10">
    <property type="entry name" value="ACP-like"/>
    <property type="match status" value="3"/>
</dbReference>
<dbReference type="PROSITE" id="PS50075">
    <property type="entry name" value="CARRIER"/>
    <property type="match status" value="3"/>
</dbReference>
<dbReference type="InterPro" id="IPR016035">
    <property type="entry name" value="Acyl_Trfase/lysoPLipase"/>
</dbReference>
<dbReference type="OrthoDB" id="10253869at2759"/>
<dbReference type="PANTHER" id="PTHR45527">
    <property type="entry name" value="NONRIBOSOMAL PEPTIDE SYNTHETASE"/>
    <property type="match status" value="1"/>
</dbReference>
<feature type="domain" description="Carrier" evidence="6">
    <location>
        <begin position="1497"/>
        <end position="1574"/>
    </location>
</feature>
<feature type="region of interest" description="Disordered" evidence="5">
    <location>
        <begin position="2779"/>
        <end position="2798"/>
    </location>
</feature>
<dbReference type="InterPro" id="IPR020845">
    <property type="entry name" value="AMP-binding_CS"/>
</dbReference>
<dbReference type="CDD" id="cd00833">
    <property type="entry name" value="PKS"/>
    <property type="match status" value="1"/>
</dbReference>
<dbReference type="Gene3D" id="3.30.70.250">
    <property type="entry name" value="Malonyl-CoA ACP transacylase, ACP-binding"/>
    <property type="match status" value="1"/>
</dbReference>
<dbReference type="SUPFAM" id="SSF56801">
    <property type="entry name" value="Acetyl-CoA synthetase-like"/>
    <property type="match status" value="3"/>
</dbReference>
<dbReference type="CDD" id="cd19531">
    <property type="entry name" value="LCL_NRPS-like"/>
    <property type="match status" value="1"/>
</dbReference>
<feature type="compositionally biased region" description="Low complexity" evidence="5">
    <location>
        <begin position="1329"/>
        <end position="1344"/>
    </location>
</feature>
<feature type="compositionally biased region" description="Polar residues" evidence="5">
    <location>
        <begin position="1312"/>
        <end position="1328"/>
    </location>
</feature>
<dbReference type="Pfam" id="PF00550">
    <property type="entry name" value="PP-binding"/>
    <property type="match status" value="2"/>
</dbReference>
<dbReference type="GO" id="GO:0004315">
    <property type="term" value="F:3-oxoacyl-[acyl-carrier-protein] synthase activity"/>
    <property type="evidence" value="ECO:0007669"/>
    <property type="project" value="InterPro"/>
</dbReference>
<dbReference type="InterPro" id="IPR020841">
    <property type="entry name" value="PKS_Beta-ketoAc_synthase_dom"/>
</dbReference>
<dbReference type="InterPro" id="IPR018201">
    <property type="entry name" value="Ketoacyl_synth_AS"/>
</dbReference>
<dbReference type="Gene3D" id="3.30.300.30">
    <property type="match status" value="3"/>
</dbReference>
<dbReference type="InterPro" id="IPR036736">
    <property type="entry name" value="ACP-like_sf"/>
</dbReference>
<dbReference type="InterPro" id="IPR045851">
    <property type="entry name" value="AMP-bd_C_sf"/>
</dbReference>
<dbReference type="InterPro" id="IPR014043">
    <property type="entry name" value="Acyl_transferase_dom"/>
</dbReference>
<feature type="compositionally biased region" description="Polar residues" evidence="5">
    <location>
        <begin position="2080"/>
        <end position="2089"/>
    </location>
</feature>
<comment type="similarity">
    <text evidence="4">In the C-terminal section; belongs to the NRP synthetase family.</text>
</comment>
<dbReference type="InterPro" id="IPR001227">
    <property type="entry name" value="Ac_transferase_dom_sf"/>
</dbReference>
<evidence type="ECO:0000313" key="10">
    <source>
        <dbReference type="Proteomes" id="UP000663828"/>
    </source>
</evidence>
<dbReference type="InterPro" id="IPR001242">
    <property type="entry name" value="Condensation_dom"/>
</dbReference>
<evidence type="ECO:0000256" key="4">
    <source>
        <dbReference type="ARBA" id="ARBA00029443"/>
    </source>
</evidence>
<feature type="domain" description="Carrier" evidence="6">
    <location>
        <begin position="4032"/>
        <end position="4114"/>
    </location>
</feature>
<dbReference type="CDD" id="cd05930">
    <property type="entry name" value="A_NRPS"/>
    <property type="match status" value="1"/>
</dbReference>
<dbReference type="Gene3D" id="3.40.50.1820">
    <property type="entry name" value="alpha/beta hydrolase"/>
    <property type="match status" value="1"/>
</dbReference>
<dbReference type="EMBL" id="CAJNOR010002316">
    <property type="protein sequence ID" value="CAF1277229.1"/>
    <property type="molecule type" value="Genomic_DNA"/>
</dbReference>
<dbReference type="Proteomes" id="UP000663852">
    <property type="component" value="Unassembled WGS sequence"/>
</dbReference>
<feature type="region of interest" description="Disordered" evidence="5">
    <location>
        <begin position="1312"/>
        <end position="1402"/>
    </location>
</feature>
<dbReference type="InterPro" id="IPR032821">
    <property type="entry name" value="PKS_assoc"/>
</dbReference>
<comment type="caution">
    <text evidence="8">The sequence shown here is derived from an EMBL/GenBank/DDBJ whole genome shotgun (WGS) entry which is preliminary data.</text>
</comment>
<dbReference type="InterPro" id="IPR016036">
    <property type="entry name" value="Malonyl_transacylase_ACP-bd"/>
</dbReference>
<feature type="region of interest" description="Disordered" evidence="5">
    <location>
        <begin position="2055"/>
        <end position="2089"/>
    </location>
</feature>
<dbReference type="NCBIfam" id="NF003417">
    <property type="entry name" value="PRK04813.1"/>
    <property type="match status" value="5"/>
</dbReference>
<keyword evidence="2" id="KW-0597">Phosphoprotein</keyword>
<dbReference type="Pfam" id="PF00668">
    <property type="entry name" value="Condensation"/>
    <property type="match status" value="1"/>
</dbReference>
<dbReference type="SMART" id="SM00825">
    <property type="entry name" value="PKS_KS"/>
    <property type="match status" value="1"/>
</dbReference>
<dbReference type="SUPFAM" id="SSF52777">
    <property type="entry name" value="CoA-dependent acyltransferases"/>
    <property type="match status" value="2"/>
</dbReference>
<dbReference type="Gene3D" id="3.30.559.30">
    <property type="entry name" value="Nonribosomal peptide synthetase, condensation domain"/>
    <property type="match status" value="1"/>
</dbReference>
<dbReference type="GO" id="GO:0031177">
    <property type="term" value="F:phosphopantetheine binding"/>
    <property type="evidence" value="ECO:0007669"/>
    <property type="project" value="TreeGrafter"/>
</dbReference>
<dbReference type="InterPro" id="IPR014030">
    <property type="entry name" value="Ketoacyl_synth_N"/>
</dbReference>
<evidence type="ECO:0000256" key="3">
    <source>
        <dbReference type="ARBA" id="ARBA00022679"/>
    </source>
</evidence>
<dbReference type="Gene3D" id="3.30.70.3290">
    <property type="match status" value="1"/>
</dbReference>
<dbReference type="Gene3D" id="3.40.47.10">
    <property type="match status" value="1"/>
</dbReference>
<dbReference type="InterPro" id="IPR000873">
    <property type="entry name" value="AMP-dep_synth/lig_dom"/>
</dbReference>
<dbReference type="Gene3D" id="3.40.50.12780">
    <property type="entry name" value="N-terminal domain of ligase-like"/>
    <property type="match status" value="3"/>
</dbReference>
<dbReference type="SUPFAM" id="SSF53901">
    <property type="entry name" value="Thiolase-like"/>
    <property type="match status" value="1"/>
</dbReference>
<evidence type="ECO:0000256" key="5">
    <source>
        <dbReference type="SAM" id="MobiDB-lite"/>
    </source>
</evidence>
<keyword evidence="10" id="KW-1185">Reference proteome</keyword>
<dbReference type="Gene3D" id="1.10.1240.100">
    <property type="match status" value="1"/>
</dbReference>
<reference evidence="8" key="1">
    <citation type="submission" date="2021-02" db="EMBL/GenBank/DDBJ databases">
        <authorList>
            <person name="Nowell W R."/>
        </authorList>
    </citation>
    <scope>NUCLEOTIDE SEQUENCE</scope>
</reference>
<dbReference type="PROSITE" id="PS00455">
    <property type="entry name" value="AMP_BINDING"/>
    <property type="match status" value="2"/>
</dbReference>
<dbReference type="InterPro" id="IPR016039">
    <property type="entry name" value="Thiolase-like"/>
</dbReference>
<name>A0A815BRS4_ADIRI</name>
<dbReference type="InterPro" id="IPR023213">
    <property type="entry name" value="CAT-like_dom_sf"/>
</dbReference>
<feature type="domain" description="Ketosynthase family 3 (KS3)" evidence="7">
    <location>
        <begin position="2978"/>
        <end position="3410"/>
    </location>
</feature>
<dbReference type="GO" id="GO:0044550">
    <property type="term" value="P:secondary metabolite biosynthetic process"/>
    <property type="evidence" value="ECO:0007669"/>
    <property type="project" value="TreeGrafter"/>
</dbReference>
<dbReference type="Gene3D" id="3.30.559.10">
    <property type="entry name" value="Chloramphenicol acetyltransferase-like domain"/>
    <property type="match status" value="1"/>
</dbReference>
<dbReference type="FunFam" id="2.30.38.10:FF:000001">
    <property type="entry name" value="Non-ribosomal peptide synthetase PvdI"/>
    <property type="match status" value="1"/>
</dbReference>
<evidence type="ECO:0000313" key="9">
    <source>
        <dbReference type="EMBL" id="CAF1520785.1"/>
    </source>
</evidence>
<dbReference type="PROSITE" id="PS00606">
    <property type="entry name" value="KS3_1"/>
    <property type="match status" value="1"/>
</dbReference>
<evidence type="ECO:0000259" key="6">
    <source>
        <dbReference type="PROSITE" id="PS50075"/>
    </source>
</evidence>
<dbReference type="UniPathway" id="UPA00094"/>
<dbReference type="Pfam" id="PF16197">
    <property type="entry name" value="KAsynt_C_assoc"/>
    <property type="match status" value="1"/>
</dbReference>
<dbReference type="GO" id="GO:0006633">
    <property type="term" value="P:fatty acid biosynthetic process"/>
    <property type="evidence" value="ECO:0007669"/>
    <property type="project" value="UniProtKB-UniPathway"/>
</dbReference>
<evidence type="ECO:0000256" key="1">
    <source>
        <dbReference type="ARBA" id="ARBA00022450"/>
    </source>
</evidence>
<dbReference type="GO" id="GO:0043041">
    <property type="term" value="P:amino acid activation for nonribosomal peptide biosynthetic process"/>
    <property type="evidence" value="ECO:0007669"/>
    <property type="project" value="TreeGrafter"/>
</dbReference>
<dbReference type="Gene3D" id="3.40.366.10">
    <property type="entry name" value="Malonyl-Coenzyme A Acyl Carrier Protein, domain 2"/>
    <property type="match status" value="1"/>
</dbReference>
<dbReference type="InterPro" id="IPR029058">
    <property type="entry name" value="AB_hydrolase_fold"/>
</dbReference>
<feature type="compositionally biased region" description="Polar residues" evidence="5">
    <location>
        <begin position="1350"/>
        <end position="1391"/>
    </location>
</feature>
<dbReference type="Pfam" id="PF00109">
    <property type="entry name" value="ketoacyl-synt"/>
    <property type="match status" value="1"/>
</dbReference>
<feature type="domain" description="Carrier" evidence="6">
    <location>
        <begin position="2830"/>
        <end position="2908"/>
    </location>
</feature>
<dbReference type="Pfam" id="PF00698">
    <property type="entry name" value="Acyl_transf_1"/>
    <property type="match status" value="1"/>
</dbReference>
<protein>
    <submittedName>
        <fullName evidence="8">Uncharacterized protein</fullName>
    </submittedName>
</protein>
<dbReference type="InterPro" id="IPR009081">
    <property type="entry name" value="PP-bd_ACP"/>
</dbReference>
<dbReference type="Proteomes" id="UP000663828">
    <property type="component" value="Unassembled WGS sequence"/>
</dbReference>
<gene>
    <name evidence="9" type="ORF">EDS130_LOCUS43862</name>
    <name evidence="8" type="ORF">XAT740_LOCUS27619</name>
</gene>
<keyword evidence="1" id="KW-0596">Phosphopantetheine</keyword>
<dbReference type="Pfam" id="PF02801">
    <property type="entry name" value="Ketoacyl-synt_C"/>
    <property type="match status" value="1"/>
</dbReference>
<dbReference type="PROSITE" id="PS52004">
    <property type="entry name" value="KS3_2"/>
    <property type="match status" value="1"/>
</dbReference>
<dbReference type="Pfam" id="PF00501">
    <property type="entry name" value="AMP-binding"/>
    <property type="match status" value="3"/>
</dbReference>
<dbReference type="EMBL" id="CAJNOJ010000769">
    <property type="protein sequence ID" value="CAF1520785.1"/>
    <property type="molecule type" value="Genomic_DNA"/>
</dbReference>
<feature type="region of interest" description="Disordered" evidence="5">
    <location>
        <begin position="767"/>
        <end position="796"/>
    </location>
</feature>
<dbReference type="InterPro" id="IPR010071">
    <property type="entry name" value="AA_adenyl_dom"/>
</dbReference>
<evidence type="ECO:0000259" key="7">
    <source>
        <dbReference type="PROSITE" id="PS52004"/>
    </source>
</evidence>
<feature type="region of interest" description="Disordered" evidence="5">
    <location>
        <begin position="842"/>
        <end position="863"/>
    </location>
</feature>
<keyword evidence="3" id="KW-0808">Transferase</keyword>
<evidence type="ECO:0000313" key="8">
    <source>
        <dbReference type="EMBL" id="CAF1277229.1"/>
    </source>
</evidence>
<dbReference type="PANTHER" id="PTHR45527:SF1">
    <property type="entry name" value="FATTY ACID SYNTHASE"/>
    <property type="match status" value="1"/>
</dbReference>
<dbReference type="InterPro" id="IPR042099">
    <property type="entry name" value="ANL_N_sf"/>
</dbReference>